<protein>
    <recommendedName>
        <fullName evidence="8">Major facilitator superfamily (MFS) profile domain-containing protein</fullName>
    </recommendedName>
</protein>
<evidence type="ECO:0000256" key="1">
    <source>
        <dbReference type="ARBA" id="ARBA00004141"/>
    </source>
</evidence>
<keyword evidence="3 7" id="KW-0812">Transmembrane</keyword>
<feature type="transmembrane region" description="Helical" evidence="7">
    <location>
        <begin position="572"/>
        <end position="591"/>
    </location>
</feature>
<dbReference type="SUPFAM" id="SSF103473">
    <property type="entry name" value="MFS general substrate transporter"/>
    <property type="match status" value="1"/>
</dbReference>
<dbReference type="GO" id="GO:0005886">
    <property type="term" value="C:plasma membrane"/>
    <property type="evidence" value="ECO:0007669"/>
    <property type="project" value="TreeGrafter"/>
</dbReference>
<dbReference type="GeneID" id="41968156"/>
<comment type="caution">
    <text evidence="9">The sequence shown here is derived from an EMBL/GenBank/DDBJ whole genome shotgun (WGS) entry which is preliminary data.</text>
</comment>
<feature type="transmembrane region" description="Helical" evidence="7">
    <location>
        <begin position="280"/>
        <end position="302"/>
    </location>
</feature>
<feature type="transmembrane region" description="Helical" evidence="7">
    <location>
        <begin position="485"/>
        <end position="502"/>
    </location>
</feature>
<evidence type="ECO:0000256" key="2">
    <source>
        <dbReference type="ARBA" id="ARBA00022448"/>
    </source>
</evidence>
<feature type="transmembrane region" description="Helical" evidence="7">
    <location>
        <begin position="151"/>
        <end position="170"/>
    </location>
</feature>
<feature type="region of interest" description="Disordered" evidence="6">
    <location>
        <begin position="613"/>
        <end position="642"/>
    </location>
</feature>
<dbReference type="InterPro" id="IPR053791">
    <property type="entry name" value="MFS_Tri12-like"/>
</dbReference>
<dbReference type="InterPro" id="IPR010573">
    <property type="entry name" value="MFS_Str1/Tri12-like"/>
</dbReference>
<keyword evidence="4 7" id="KW-1133">Transmembrane helix</keyword>
<evidence type="ECO:0000313" key="9">
    <source>
        <dbReference type="EMBL" id="TPX12532.1"/>
    </source>
</evidence>
<dbReference type="PANTHER" id="PTHR23501">
    <property type="entry name" value="MAJOR FACILITATOR SUPERFAMILY"/>
    <property type="match status" value="1"/>
</dbReference>
<dbReference type="Gene3D" id="1.20.1250.20">
    <property type="entry name" value="MFS general substrate transporter like domains"/>
    <property type="match status" value="2"/>
</dbReference>
<feature type="transmembrane region" description="Helical" evidence="7">
    <location>
        <begin position="121"/>
        <end position="139"/>
    </location>
</feature>
<feature type="transmembrane region" description="Helical" evidence="7">
    <location>
        <begin position="419"/>
        <end position="440"/>
    </location>
</feature>
<feature type="region of interest" description="Disordered" evidence="6">
    <location>
        <begin position="1"/>
        <end position="24"/>
    </location>
</feature>
<gene>
    <name evidence="9" type="ORF">E0L32_000709</name>
</gene>
<feature type="transmembrane region" description="Helical" evidence="7">
    <location>
        <begin position="209"/>
        <end position="227"/>
    </location>
</feature>
<evidence type="ECO:0000256" key="7">
    <source>
        <dbReference type="SAM" id="Phobius"/>
    </source>
</evidence>
<feature type="transmembrane region" description="Helical" evidence="7">
    <location>
        <begin position="446"/>
        <end position="473"/>
    </location>
</feature>
<name>A0A507AR94_9PEZI</name>
<dbReference type="EMBL" id="SKBQ01000003">
    <property type="protein sequence ID" value="TPX12532.1"/>
    <property type="molecule type" value="Genomic_DNA"/>
</dbReference>
<dbReference type="InterPro" id="IPR036259">
    <property type="entry name" value="MFS_trans_sf"/>
</dbReference>
<organism evidence="9 10">
    <name type="scientific">Thyridium curvatum</name>
    <dbReference type="NCBI Taxonomy" id="1093900"/>
    <lineage>
        <taxon>Eukaryota</taxon>
        <taxon>Fungi</taxon>
        <taxon>Dikarya</taxon>
        <taxon>Ascomycota</taxon>
        <taxon>Pezizomycotina</taxon>
        <taxon>Sordariomycetes</taxon>
        <taxon>Sordariomycetidae</taxon>
        <taxon>Thyridiales</taxon>
        <taxon>Thyridiaceae</taxon>
        <taxon>Thyridium</taxon>
    </lineage>
</organism>
<keyword evidence="10" id="KW-1185">Reference proteome</keyword>
<dbReference type="PROSITE" id="PS50850">
    <property type="entry name" value="MFS"/>
    <property type="match status" value="1"/>
</dbReference>
<feature type="transmembrane region" description="Helical" evidence="7">
    <location>
        <begin position="176"/>
        <end position="197"/>
    </location>
</feature>
<comment type="subcellular location">
    <subcellularLocation>
        <location evidence="1">Membrane</location>
        <topology evidence="1">Multi-pass membrane protein</topology>
    </subcellularLocation>
</comment>
<evidence type="ECO:0000256" key="4">
    <source>
        <dbReference type="ARBA" id="ARBA00022989"/>
    </source>
</evidence>
<evidence type="ECO:0000313" key="10">
    <source>
        <dbReference type="Proteomes" id="UP000319257"/>
    </source>
</evidence>
<dbReference type="Proteomes" id="UP000319257">
    <property type="component" value="Unassembled WGS sequence"/>
</dbReference>
<feature type="domain" description="Major facilitator superfamily (MFS) profile" evidence="8">
    <location>
        <begin position="52"/>
        <end position="542"/>
    </location>
</feature>
<dbReference type="STRING" id="1093900.A0A507AR94"/>
<feature type="transmembrane region" description="Helical" evidence="7">
    <location>
        <begin position="49"/>
        <end position="70"/>
    </location>
</feature>
<evidence type="ECO:0000259" key="8">
    <source>
        <dbReference type="PROSITE" id="PS50850"/>
    </source>
</evidence>
<dbReference type="OrthoDB" id="2587356at2759"/>
<dbReference type="PANTHER" id="PTHR23501:SF109">
    <property type="entry name" value="MAJOR FACILITATOR SUPERFAMILY (MFS) PROFILE DOMAIN-CONTAINING PROTEIN-RELATED"/>
    <property type="match status" value="1"/>
</dbReference>
<feature type="compositionally biased region" description="Basic and acidic residues" evidence="6">
    <location>
        <begin position="620"/>
        <end position="642"/>
    </location>
</feature>
<dbReference type="CDD" id="cd06179">
    <property type="entry name" value="MFS_TRI12_like"/>
    <property type="match status" value="1"/>
</dbReference>
<evidence type="ECO:0000256" key="6">
    <source>
        <dbReference type="SAM" id="MobiDB-lite"/>
    </source>
</evidence>
<feature type="transmembrane region" description="Helical" evidence="7">
    <location>
        <begin position="308"/>
        <end position="330"/>
    </location>
</feature>
<proteinExistence type="predicted"/>
<dbReference type="InterPro" id="IPR020846">
    <property type="entry name" value="MFS_dom"/>
</dbReference>
<reference evidence="9 10" key="1">
    <citation type="submission" date="2019-06" db="EMBL/GenBank/DDBJ databases">
        <title>Draft genome sequence of the filamentous fungus Phialemoniopsis curvata isolated from diesel fuel.</title>
        <authorList>
            <person name="Varaljay V.A."/>
            <person name="Lyon W.J."/>
            <person name="Crouch A.L."/>
            <person name="Drake C.E."/>
            <person name="Hollomon J.M."/>
            <person name="Nadeau L.J."/>
            <person name="Nunn H.S."/>
            <person name="Stevenson B.S."/>
            <person name="Bojanowski C.L."/>
            <person name="Crookes-Goodson W.J."/>
        </authorList>
    </citation>
    <scope>NUCLEOTIDE SEQUENCE [LARGE SCALE GENOMIC DNA]</scope>
    <source>
        <strain evidence="9 10">D216</strain>
    </source>
</reference>
<dbReference type="AlphaFoldDB" id="A0A507AR94"/>
<feature type="transmembrane region" description="Helical" evidence="7">
    <location>
        <begin position="239"/>
        <end position="260"/>
    </location>
</feature>
<evidence type="ECO:0000256" key="3">
    <source>
        <dbReference type="ARBA" id="ARBA00022692"/>
    </source>
</evidence>
<feature type="transmembrane region" description="Helical" evidence="7">
    <location>
        <begin position="351"/>
        <end position="368"/>
    </location>
</feature>
<sequence>MPKTSFFSRTADMNPSSGVSEAPEDIAPEAIGGHSIADLPPGYFRSLPFLATFVSVSLAYVACLLLYVMMATTVPIIAQVFGKTPDGIAVGAKDHFQDPPPFSVNGTRTNALYRTLGPSSSAIWVLLNIVLGQTVVFTLNGRLSDIFGRRYFFIGGAALGVIGFVISGSAHNLSTIIGGNFVIGVAQGIMQTEGILFGEMIPNEYRYTVLSAVFALFAPLIAVGPGIARVMVVNVSWRWVYYLGAIISGCSGLLQLFFYFPPTFHQLHTRTSKRQAILYFDYGGAVIFSGSLVSFVLGMSWAGQKYEWKSAAVIAPIVLGALGMVAFGFWEHFVPVREPLVTMRLFKNRNFVALSMVSGVGAMIFYAMNLTYPQQIAAVWGESTEASGWLSCTIIGGVMLGQFMSLGVKYVSRWIPMKWILVATCVIFTTFIGGMAKVTVDHKARAIIFSIISSTMVGVMEVITMAGAPLMIDPQDMGLANGIEFTMRGILSCISTSVYSAILSSKIKHYFATEVAPAALKAGLSVEVVPTFLQYLAAGNKQGLISLPGVTPEILQTVFAAATSAYAKSYQLIYLVSLAFGGTTIIFALLVDGKALDAKMTSDIARKLQSGSVLQGVREQSNHESNNESNRESTHEANAEKV</sequence>
<feature type="compositionally biased region" description="Polar residues" evidence="6">
    <location>
        <begin position="1"/>
        <end position="19"/>
    </location>
</feature>
<accession>A0A507AR94</accession>
<feature type="transmembrane region" description="Helical" evidence="7">
    <location>
        <begin position="388"/>
        <end position="407"/>
    </location>
</feature>
<dbReference type="InParanoid" id="A0A507AR94"/>
<evidence type="ECO:0000256" key="5">
    <source>
        <dbReference type="ARBA" id="ARBA00023136"/>
    </source>
</evidence>
<keyword evidence="5 7" id="KW-0472">Membrane</keyword>
<keyword evidence="2" id="KW-0813">Transport</keyword>
<dbReference type="GO" id="GO:0022857">
    <property type="term" value="F:transmembrane transporter activity"/>
    <property type="evidence" value="ECO:0007669"/>
    <property type="project" value="InterPro"/>
</dbReference>
<dbReference type="Pfam" id="PF06609">
    <property type="entry name" value="TRI12"/>
    <property type="match status" value="1"/>
</dbReference>
<dbReference type="RefSeq" id="XP_030994243.1">
    <property type="nucleotide sequence ID" value="XM_031141802.1"/>
</dbReference>